<organism evidence="2 3">
    <name type="scientific">Serinibacter arcticus</name>
    <dbReference type="NCBI Taxonomy" id="1655435"/>
    <lineage>
        <taxon>Bacteria</taxon>
        <taxon>Bacillati</taxon>
        <taxon>Actinomycetota</taxon>
        <taxon>Actinomycetes</taxon>
        <taxon>Micrococcales</taxon>
        <taxon>Beutenbergiaceae</taxon>
        <taxon>Serinibacter</taxon>
    </lineage>
</organism>
<proteinExistence type="predicted"/>
<sequence>MFSDEVLLTPGSAVDVRSGAMWAPGTWHHGVEEWAGGTGQRKARAYPRIWARSNPAPGEACGPPARPSGRASSITREPCVHVVVRHAVCPTRGLRVERCGVTARRDRSSAHPATPAGPVPRAVRALLVVLRPGPREIARGDQIT</sequence>
<protein>
    <submittedName>
        <fullName evidence="2">Uncharacterized protein</fullName>
    </submittedName>
</protein>
<dbReference type="EMBL" id="RHPJ01000001">
    <property type="protein sequence ID" value="TGO06347.1"/>
    <property type="molecule type" value="Genomic_DNA"/>
</dbReference>
<gene>
    <name evidence="2" type="ORF">SERN_0539</name>
</gene>
<comment type="caution">
    <text evidence="2">The sequence shown here is derived from an EMBL/GenBank/DDBJ whole genome shotgun (WGS) entry which is preliminary data.</text>
</comment>
<feature type="region of interest" description="Disordered" evidence="1">
    <location>
        <begin position="53"/>
        <end position="74"/>
    </location>
</feature>
<accession>A0A4Z1EA05</accession>
<evidence type="ECO:0000313" key="2">
    <source>
        <dbReference type="EMBL" id="TGO06347.1"/>
    </source>
</evidence>
<name>A0A4Z1EA05_9MICO</name>
<dbReference type="AlphaFoldDB" id="A0A4Z1EA05"/>
<evidence type="ECO:0000313" key="3">
    <source>
        <dbReference type="Proteomes" id="UP000297318"/>
    </source>
</evidence>
<keyword evidence="3" id="KW-1185">Reference proteome</keyword>
<reference evidence="2 3" key="1">
    <citation type="submission" date="2018-11" db="EMBL/GenBank/DDBJ databases">
        <title>Complete genome sequencing of the Actinobacteria Serinibacter sp. K3-2.</title>
        <authorList>
            <person name="Rakitin A.L."/>
            <person name="Beletsky A.V."/>
            <person name="Mardanov A.V."/>
            <person name="Ravin N.V."/>
            <person name="Gromova A.S."/>
            <person name="Filippova S.N."/>
            <person name="Gal'Chenko V.F."/>
        </authorList>
    </citation>
    <scope>NUCLEOTIDE SEQUENCE [LARGE SCALE GENOMIC DNA]</scope>
    <source>
        <strain evidence="2 3">K3-2</strain>
    </source>
</reference>
<evidence type="ECO:0000256" key="1">
    <source>
        <dbReference type="SAM" id="MobiDB-lite"/>
    </source>
</evidence>
<dbReference type="Proteomes" id="UP000297318">
    <property type="component" value="Unassembled WGS sequence"/>
</dbReference>